<protein>
    <submittedName>
        <fullName evidence="2">Uncharacterized protein</fullName>
    </submittedName>
</protein>
<organism evidence="2 3">
    <name type="scientific">Streptomyces macrosporus</name>
    <dbReference type="NCBI Taxonomy" id="44032"/>
    <lineage>
        <taxon>Bacteria</taxon>
        <taxon>Bacillati</taxon>
        <taxon>Actinomycetota</taxon>
        <taxon>Actinomycetes</taxon>
        <taxon>Kitasatosporales</taxon>
        <taxon>Streptomycetaceae</taxon>
        <taxon>Streptomyces</taxon>
    </lineage>
</organism>
<dbReference type="Proteomes" id="UP001501638">
    <property type="component" value="Unassembled WGS sequence"/>
</dbReference>
<dbReference type="EMBL" id="BAAASZ010000043">
    <property type="protein sequence ID" value="GAA2463508.1"/>
    <property type="molecule type" value="Genomic_DNA"/>
</dbReference>
<evidence type="ECO:0000313" key="2">
    <source>
        <dbReference type="EMBL" id="GAA2463508.1"/>
    </source>
</evidence>
<comment type="caution">
    <text evidence="2">The sequence shown here is derived from an EMBL/GenBank/DDBJ whole genome shotgun (WGS) entry which is preliminary data.</text>
</comment>
<accession>A0ABP5XUZ9</accession>
<feature type="compositionally biased region" description="Low complexity" evidence="1">
    <location>
        <begin position="261"/>
        <end position="272"/>
    </location>
</feature>
<feature type="region of interest" description="Disordered" evidence="1">
    <location>
        <begin position="732"/>
        <end position="761"/>
    </location>
</feature>
<sequence length="1471" mass="153698">MPETPWTLSTQYPVLLLPVRLETRFTADQLLVRIYPDELHIDTHEPPLTADEVGWGRHYWNAMWSAGNDPDAAPEVVAAAEKAAWDELSGRYGAERAAWIARVLEPLGFDGGAGPGPVFPELGPPRTGTWTRRAVARALPTRWHVTGYPLAAGQAPVRVTAANPVPRPLPVGPAPDSVLPDDPAEPPVDDATRWLVDFTEAEAVGMAVRLPRSVGGTAGYRRLVVHGVLETAAPDTAADELNALLEAQYHTRGLGFVPPGAASNNTATATSAHSRTDPARRAALQVRHGDSARGVPDTAAGLLHRALGLSPAAPGGVGAPRAGTSGALARAHFGDRTDERAVRAVSTALWGATWGSLLTQLTAGRFGDAAIRGAREHLIEYVRPGGPLPTLRIGNQPYGVLPVLPLARWTDLEGPSYGRHRLDPAVVTFLRRLRSAVWEPAAADTAAVPRVTRGTQPDETIARILAMAPTARRIFGRSALGAEYVTALWRFGELLLNDRWRDRLTGAADALARRFGIAPFDVRLAKLVFATESFPLDAPWVQAPETVPGGRPAEYLAALGRSGRSPAEVLAAHDLGPAATTPLLYRLARHSLLVEYGTAASRIFGDGLGAGLEPELVGLDEQVPTPTLRSRLEKNVPGTTTRAGAWITGAGAADARARDVTETTAALRTLSTVDPADLERLLAQHLDTASHRLDAWLTSLATKRLAWLRRPAAQGGKTGGVHLGGYGWVTDVTPRGTAPTPVPADRRPRGETGPLLAAPSGTPGPILAPSLAHATTAAVLRAAQRAHGDRPDSPFAVDLTSERVRTAAWILDGVRQGRPLGALLGARLERALQDHPLPALASWTDRFRELAPIRATSLGTDGTATETIPAHDLVDGLALHRRRRAGRLDLVRDVGVPPESTAELTALTQVLDHLADAVDAVADTLLAEGVHQAALGNPLRAGATLDALANGEASPPEPEVLRTPRTGDAVTHRVVVLLDDTPADPARWPATDADRAVQARAAAEPALDGWLSRLLPAPADTTVTALLDDGTAVPFSLAGLPLSPLDWVALAPEALPDPAAPAGAALEGTDLAAHLLRHAAELPAVAGRTVTGLNVTGLAALLETARAARDLLRSARPLAPADLTLPEHAPDGPQPPDPARAARVATVVGILTAALADTGQTTDSARLRTGLLAASLLGVPGVVPPPAPPAGAPADRAAAHLAALTALAQVARAELARRRQAVVAAVTDRERLTAALGPDLPLLPAFTPATAIPATHPDLTASLAASTELQGGDPHAAAGHLTALARVRRGIDRLTTSLGYAEALATGETLTVGVAQLPYQEGDRWAALPAVGGGSPGNRLALVLHSPGGTPSLDGPVRGLLIEEWTEVVPRTTETAALAVHADSPDSAPPQALLLAVPPDGRAQWDPDLLTETVVEALDLARLRAVDLEALHPVDPDALTDIGQLLPAAVLATNTESTDTATTDLTRGLPR</sequence>
<proteinExistence type="predicted"/>
<evidence type="ECO:0000256" key="1">
    <source>
        <dbReference type="SAM" id="MobiDB-lite"/>
    </source>
</evidence>
<evidence type="ECO:0000313" key="3">
    <source>
        <dbReference type="Proteomes" id="UP001501638"/>
    </source>
</evidence>
<name>A0ABP5XUZ9_9ACTN</name>
<keyword evidence="3" id="KW-1185">Reference proteome</keyword>
<gene>
    <name evidence="2" type="ORF">GCM10010405_55030</name>
</gene>
<dbReference type="RefSeq" id="WP_344328316.1">
    <property type="nucleotide sequence ID" value="NZ_BAAASZ010000043.1"/>
</dbReference>
<feature type="region of interest" description="Disordered" evidence="1">
    <location>
        <begin position="259"/>
        <end position="278"/>
    </location>
</feature>
<reference evidence="3" key="1">
    <citation type="journal article" date="2019" name="Int. J. Syst. Evol. Microbiol.">
        <title>The Global Catalogue of Microorganisms (GCM) 10K type strain sequencing project: providing services to taxonomists for standard genome sequencing and annotation.</title>
        <authorList>
            <consortium name="The Broad Institute Genomics Platform"/>
            <consortium name="The Broad Institute Genome Sequencing Center for Infectious Disease"/>
            <person name="Wu L."/>
            <person name="Ma J."/>
        </authorList>
    </citation>
    <scope>NUCLEOTIDE SEQUENCE [LARGE SCALE GENOMIC DNA]</scope>
    <source>
        <strain evidence="3">JCM 6305</strain>
    </source>
</reference>